<reference evidence="5" key="2">
    <citation type="submission" date="2021-04" db="EMBL/GenBank/DDBJ databases">
        <authorList>
            <person name="Gilroy R."/>
        </authorList>
    </citation>
    <scope>NUCLEOTIDE SEQUENCE</scope>
    <source>
        <strain evidence="5">USAMLcec3-2134</strain>
    </source>
</reference>
<evidence type="ECO:0000256" key="2">
    <source>
        <dbReference type="ARBA" id="ARBA00023125"/>
    </source>
</evidence>
<dbReference type="PRINTS" id="PR00036">
    <property type="entry name" value="HTHLACI"/>
</dbReference>
<dbReference type="SMART" id="SM00354">
    <property type="entry name" value="HTH_LACI"/>
    <property type="match status" value="1"/>
</dbReference>
<dbReference type="CDD" id="cd06267">
    <property type="entry name" value="PBP1_LacI_sugar_binding-like"/>
    <property type="match status" value="1"/>
</dbReference>
<name>A0A9D2MU13_9FIRM</name>
<evidence type="ECO:0000259" key="4">
    <source>
        <dbReference type="PROSITE" id="PS50932"/>
    </source>
</evidence>
<dbReference type="Gene3D" id="1.10.260.40">
    <property type="entry name" value="lambda repressor-like DNA-binding domains"/>
    <property type="match status" value="1"/>
</dbReference>
<evidence type="ECO:0000256" key="3">
    <source>
        <dbReference type="ARBA" id="ARBA00023163"/>
    </source>
</evidence>
<keyword evidence="1" id="KW-0805">Transcription regulation</keyword>
<comment type="caution">
    <text evidence="5">The sequence shown here is derived from an EMBL/GenBank/DDBJ whole genome shotgun (WGS) entry which is preliminary data.</text>
</comment>
<gene>
    <name evidence="5" type="ORF">H9763_11960</name>
</gene>
<accession>A0A9D2MU13</accession>
<feature type="domain" description="HTH lacI-type" evidence="4">
    <location>
        <begin position="2"/>
        <end position="56"/>
    </location>
</feature>
<dbReference type="PANTHER" id="PTHR30146">
    <property type="entry name" value="LACI-RELATED TRANSCRIPTIONAL REPRESSOR"/>
    <property type="match status" value="1"/>
</dbReference>
<evidence type="ECO:0000313" key="6">
    <source>
        <dbReference type="Proteomes" id="UP000886883"/>
    </source>
</evidence>
<dbReference type="CDD" id="cd01392">
    <property type="entry name" value="HTH_LacI"/>
    <property type="match status" value="1"/>
</dbReference>
<dbReference type="GO" id="GO:0000976">
    <property type="term" value="F:transcription cis-regulatory region binding"/>
    <property type="evidence" value="ECO:0007669"/>
    <property type="project" value="TreeGrafter"/>
</dbReference>
<organism evidence="5 6">
    <name type="scientific">Candidatus Eisenbergiella merdigallinarum</name>
    <dbReference type="NCBI Taxonomy" id="2838552"/>
    <lineage>
        <taxon>Bacteria</taxon>
        <taxon>Bacillati</taxon>
        <taxon>Bacillota</taxon>
        <taxon>Clostridia</taxon>
        <taxon>Lachnospirales</taxon>
        <taxon>Lachnospiraceae</taxon>
        <taxon>Eisenbergiella</taxon>
    </lineage>
</organism>
<keyword evidence="3" id="KW-0804">Transcription</keyword>
<dbReference type="AlphaFoldDB" id="A0A9D2MU13"/>
<dbReference type="Pfam" id="PF00356">
    <property type="entry name" value="LacI"/>
    <property type="match status" value="1"/>
</dbReference>
<reference evidence="5" key="1">
    <citation type="journal article" date="2021" name="PeerJ">
        <title>Extensive microbial diversity within the chicken gut microbiome revealed by metagenomics and culture.</title>
        <authorList>
            <person name="Gilroy R."/>
            <person name="Ravi A."/>
            <person name="Getino M."/>
            <person name="Pursley I."/>
            <person name="Horton D.L."/>
            <person name="Alikhan N.F."/>
            <person name="Baker D."/>
            <person name="Gharbi K."/>
            <person name="Hall N."/>
            <person name="Watson M."/>
            <person name="Adriaenssens E.M."/>
            <person name="Foster-Nyarko E."/>
            <person name="Jarju S."/>
            <person name="Secka A."/>
            <person name="Antonio M."/>
            <person name="Oren A."/>
            <person name="Chaudhuri R.R."/>
            <person name="La Ragione R."/>
            <person name="Hildebrand F."/>
            <person name="Pallen M.J."/>
        </authorList>
    </citation>
    <scope>NUCLEOTIDE SEQUENCE</scope>
    <source>
        <strain evidence="5">USAMLcec3-2134</strain>
    </source>
</reference>
<proteinExistence type="predicted"/>
<keyword evidence="2" id="KW-0238">DNA-binding</keyword>
<dbReference type="SUPFAM" id="SSF53822">
    <property type="entry name" value="Periplasmic binding protein-like I"/>
    <property type="match status" value="1"/>
</dbReference>
<evidence type="ECO:0000256" key="1">
    <source>
        <dbReference type="ARBA" id="ARBA00023015"/>
    </source>
</evidence>
<dbReference type="Gene3D" id="3.40.50.2300">
    <property type="match status" value="2"/>
</dbReference>
<dbReference type="InterPro" id="IPR010982">
    <property type="entry name" value="Lambda_DNA-bd_dom_sf"/>
</dbReference>
<dbReference type="SUPFAM" id="SSF47413">
    <property type="entry name" value="lambda repressor-like DNA-binding domains"/>
    <property type="match status" value="1"/>
</dbReference>
<dbReference type="GO" id="GO:0003700">
    <property type="term" value="F:DNA-binding transcription factor activity"/>
    <property type="evidence" value="ECO:0007669"/>
    <property type="project" value="TreeGrafter"/>
</dbReference>
<protein>
    <submittedName>
        <fullName evidence="5">LacI family transcriptional regulator</fullName>
    </submittedName>
</protein>
<dbReference type="InterPro" id="IPR000843">
    <property type="entry name" value="HTH_LacI"/>
</dbReference>
<sequence length="330" mass="37057">MASIKDVARRAGVAISTVSKVLNGYAGVSDRTRERVNEAIEELNFTPNAIAAALSSGKSGRVAFLLNLEEGTAAVDEIDLQYLAGAIHRARELNMDVITLFFSMLKDKGTAEVVNYLKAQSIEGIIVYGMEREDPFWKALIESGEFKTVVVDAPFFDRNTSSVWIDQRKAQYDVARKTILENENCRRVLYIAGRKDSYVTWERIRGIRDLAGELDLELNVVYGDFSERKARELTFLHEKETDVFVCASDLMAIGAMRALMEMDVFHPVCGFDGIALMGYAGKQMNTVRQDFFRISAAAVEEAERLMGGAEGRNLVLDYELVRMKYQDIIR</sequence>
<dbReference type="Proteomes" id="UP000886883">
    <property type="component" value="Unassembled WGS sequence"/>
</dbReference>
<dbReference type="InterPro" id="IPR001761">
    <property type="entry name" value="Peripla_BP/Lac1_sug-bd_dom"/>
</dbReference>
<evidence type="ECO:0000313" key="5">
    <source>
        <dbReference type="EMBL" id="HJB92163.1"/>
    </source>
</evidence>
<dbReference type="EMBL" id="DWXE01000043">
    <property type="protein sequence ID" value="HJB92163.1"/>
    <property type="molecule type" value="Genomic_DNA"/>
</dbReference>
<dbReference type="Pfam" id="PF00532">
    <property type="entry name" value="Peripla_BP_1"/>
    <property type="match status" value="1"/>
</dbReference>
<dbReference type="PANTHER" id="PTHR30146:SF109">
    <property type="entry name" value="HTH-TYPE TRANSCRIPTIONAL REGULATOR GALS"/>
    <property type="match status" value="1"/>
</dbReference>
<dbReference type="InterPro" id="IPR028082">
    <property type="entry name" value="Peripla_BP_I"/>
</dbReference>
<dbReference type="PROSITE" id="PS50932">
    <property type="entry name" value="HTH_LACI_2"/>
    <property type="match status" value="1"/>
</dbReference>